<evidence type="ECO:0000313" key="3">
    <source>
        <dbReference type="Proteomes" id="UP000029278"/>
    </source>
</evidence>
<dbReference type="PROSITE" id="PS51664">
    <property type="entry name" value="YCAO"/>
    <property type="match status" value="1"/>
</dbReference>
<dbReference type="Gene3D" id="3.30.1330.230">
    <property type="match status" value="1"/>
</dbReference>
<dbReference type="HOGENOM" id="CLU_020793_1_0_9"/>
<evidence type="ECO:0000313" key="2">
    <source>
        <dbReference type="EMBL" id="KFM95843.1"/>
    </source>
</evidence>
<dbReference type="InterPro" id="IPR035985">
    <property type="entry name" value="Ubiquitin-activating_enz"/>
</dbReference>
<dbReference type="PATRIC" id="fig|44252.3.peg.5137"/>
<dbReference type="NCBIfam" id="TIGR03882">
    <property type="entry name" value="cyclo_dehyd_2"/>
    <property type="match status" value="1"/>
</dbReference>
<dbReference type="RefSeq" id="WP_082207828.1">
    <property type="nucleotide sequence ID" value="NZ_BGML01000008.1"/>
</dbReference>
<dbReference type="Gene3D" id="3.40.50.720">
    <property type="entry name" value="NAD(P)-binding Rossmann-like Domain"/>
    <property type="match status" value="1"/>
</dbReference>
<dbReference type="OrthoDB" id="2379922at2"/>
<dbReference type="SUPFAM" id="SSF69572">
    <property type="entry name" value="Activating enzymes of the ubiquitin-like proteins"/>
    <property type="match status" value="1"/>
</dbReference>
<dbReference type="Gene3D" id="3.30.160.660">
    <property type="match status" value="1"/>
</dbReference>
<accession>A0A090YAN5</accession>
<dbReference type="PANTHER" id="PTHR37809">
    <property type="entry name" value="RIBOSOMAL PROTEIN S12 METHYLTHIOTRANSFERASE ACCESSORY FACTOR YCAO"/>
    <property type="match status" value="1"/>
</dbReference>
<dbReference type="NCBIfam" id="TIGR03604">
    <property type="entry name" value="TOMM_cyclo_SagD"/>
    <property type="match status" value="1"/>
</dbReference>
<dbReference type="Gene3D" id="3.30.40.250">
    <property type="match status" value="1"/>
</dbReference>
<dbReference type="Proteomes" id="UP000029278">
    <property type="component" value="Unassembled WGS sequence"/>
</dbReference>
<dbReference type="Pfam" id="PF02624">
    <property type="entry name" value="YcaO"/>
    <property type="match status" value="1"/>
</dbReference>
<organism evidence="2 3">
    <name type="scientific">Paenibacillus macerans</name>
    <name type="common">Bacillus macerans</name>
    <dbReference type="NCBI Taxonomy" id="44252"/>
    <lineage>
        <taxon>Bacteria</taxon>
        <taxon>Bacillati</taxon>
        <taxon>Bacillota</taxon>
        <taxon>Bacilli</taxon>
        <taxon>Bacillales</taxon>
        <taxon>Paenibacillaceae</taxon>
        <taxon>Paenibacillus</taxon>
    </lineage>
</organism>
<dbReference type="InterPro" id="IPR003776">
    <property type="entry name" value="YcaO-like_dom"/>
</dbReference>
<dbReference type="PANTHER" id="PTHR37809:SF1">
    <property type="entry name" value="RIBOSOMAL PROTEIN S12 METHYLTHIOTRANSFERASE ACCESSORY FACTOR YCAO"/>
    <property type="match status" value="1"/>
</dbReference>
<comment type="caution">
    <text evidence="2">The sequence shown here is derived from an EMBL/GenBank/DDBJ whole genome shotgun (WGS) entry which is preliminary data.</text>
</comment>
<name>A0A090YAN5_PAEMA</name>
<evidence type="ECO:0000259" key="1">
    <source>
        <dbReference type="PROSITE" id="PS51664"/>
    </source>
</evidence>
<dbReference type="InterPro" id="IPR022291">
    <property type="entry name" value="Bacteriocin_synth_cyclodeHase"/>
</dbReference>
<feature type="domain" description="YcaO" evidence="1">
    <location>
        <begin position="298"/>
        <end position="681"/>
    </location>
</feature>
<dbReference type="AlphaFoldDB" id="A0A090YAN5"/>
<dbReference type="GO" id="GO:0008641">
    <property type="term" value="F:ubiquitin-like modifier activating enzyme activity"/>
    <property type="evidence" value="ECO:0007669"/>
    <property type="project" value="InterPro"/>
</dbReference>
<dbReference type="EMBL" id="JMQA01000041">
    <property type="protein sequence ID" value="KFM95843.1"/>
    <property type="molecule type" value="Genomic_DNA"/>
</dbReference>
<reference evidence="2 3" key="1">
    <citation type="submission" date="2014-04" db="EMBL/GenBank/DDBJ databases">
        <authorList>
            <person name="Bishop-Lilly K.A."/>
            <person name="Broomall S.M."/>
            <person name="Chain P.S."/>
            <person name="Chertkov O."/>
            <person name="Coyne S.R."/>
            <person name="Daligault H.E."/>
            <person name="Davenport K.W."/>
            <person name="Erkkila T."/>
            <person name="Frey K.G."/>
            <person name="Gibbons H.S."/>
            <person name="Gu W."/>
            <person name="Jaissle J."/>
            <person name="Johnson S.L."/>
            <person name="Koroleva G.I."/>
            <person name="Ladner J.T."/>
            <person name="Lo C.-C."/>
            <person name="Minogue T.D."/>
            <person name="Munk C."/>
            <person name="Palacios G.F."/>
            <person name="Redden C.L."/>
            <person name="Rosenzweig C.N."/>
            <person name="Scholz M.B."/>
            <person name="Teshima H."/>
            <person name="Xu Y."/>
        </authorList>
    </citation>
    <scope>NUCLEOTIDE SEQUENCE [LARGE SCALE GENOMIC DNA]</scope>
    <source>
        <strain evidence="2 3">8244</strain>
    </source>
</reference>
<dbReference type="InterPro" id="IPR027624">
    <property type="entry name" value="TOMM_cyclo_SagD"/>
</dbReference>
<sequence length="681" mass="75568">MTRLEGGNPQDAAEGSGRHRRTVAVIGEGLLAELVYKELSAQNEAVWKNGRSECNERNEPSEPSGRIGGLPEETGLIVWICGGENPAADLNAEEALRQQGVPWLRCLVSGSEAVIGPLVHPETGGCCRCADRRREIAGRDGSDVMASLFSLLEPEETSAKAPPSYSGLAHAAYIAVNECRLVLSGKKARSQDHLNIVNLETLESSLHYVLPDPLCEVCGELPADSALAAWIELAPRPKASADSYRSRRIDDLKDGLIHDYLDPRTGVFNKASIDLVSPFAGAYVNMPSLMTGDEVSGGHSHRFAESGLTAILEGLERRCGFVQRSKRTMVRESYNRIAEEALDPATVGLYQPERYAAPDFPFEPFDPDRAMGWVWGYSFLRRRPILVPECLAYYSWNYGESFVEEGSNGCALGGSLEEAIFYGILEVAERDAFLITWYGQLPVPRLDPDSAEDRELRLMIERFQAVAGYEVYLFDMTMENRIPAILALAKSREPRNMNLICAAGSHLDPARAAKSAVHELGGLAAALNERFAERLDELPDMFHDPDLVLQMEDHALLNGLPQAEERFDFLLGGRRPMRTFAEQFRRKAGHSDLTEDLKDILQIFERLNLEVIVIDQTSPEISRHRLHCVKVLIPGMLPITFGHQLIRLNGLERVLRIPAELGYAAEPLTLEQLNPHPHPFV</sequence>
<protein>
    <submittedName>
        <fullName evidence="2">Bacteriocin biosynthesis cyclodehydratase domain protein</fullName>
    </submittedName>
</protein>
<proteinExistence type="predicted"/>
<gene>
    <name evidence="2" type="ORF">DJ90_2255</name>
</gene>
<keyword evidence="3" id="KW-1185">Reference proteome</keyword>
<dbReference type="GeneID" id="77007900"/>
<dbReference type="STRING" id="44252.DJ90_2255"/>